<dbReference type="Pfam" id="PF00817">
    <property type="entry name" value="IMS"/>
    <property type="match status" value="1"/>
</dbReference>
<dbReference type="InterPro" id="IPR043128">
    <property type="entry name" value="Rev_trsase/Diguanyl_cyclase"/>
</dbReference>
<dbReference type="GO" id="GO:0042276">
    <property type="term" value="P:error-prone translesion synthesis"/>
    <property type="evidence" value="ECO:0007669"/>
    <property type="project" value="TreeGrafter"/>
</dbReference>
<dbReference type="SUPFAM" id="SSF56672">
    <property type="entry name" value="DNA/RNA polymerases"/>
    <property type="match status" value="1"/>
</dbReference>
<dbReference type="PROSITE" id="PS50173">
    <property type="entry name" value="UMUC"/>
    <property type="match status" value="1"/>
</dbReference>
<dbReference type="InterPro" id="IPR017961">
    <property type="entry name" value="DNA_pol_Y-fam_little_finger"/>
</dbReference>
<dbReference type="EMBL" id="LCJW01000011">
    <property type="protein sequence ID" value="KKT86438.1"/>
    <property type="molecule type" value="Genomic_DNA"/>
</dbReference>
<keyword evidence="3" id="KW-0808">Transferase</keyword>
<dbReference type="Proteomes" id="UP000034797">
    <property type="component" value="Unassembled WGS sequence"/>
</dbReference>
<dbReference type="InterPro" id="IPR036775">
    <property type="entry name" value="DNA_pol_Y-fam_lit_finger_sf"/>
</dbReference>
<dbReference type="Gene3D" id="3.30.70.270">
    <property type="match status" value="1"/>
</dbReference>
<dbReference type="Pfam" id="PF11799">
    <property type="entry name" value="IMS_C"/>
    <property type="match status" value="1"/>
</dbReference>
<dbReference type="GO" id="GO:0009432">
    <property type="term" value="P:SOS response"/>
    <property type="evidence" value="ECO:0007669"/>
    <property type="project" value="TreeGrafter"/>
</dbReference>
<evidence type="ECO:0000313" key="3">
    <source>
        <dbReference type="EMBL" id="KKT86438.1"/>
    </source>
</evidence>
<reference evidence="3 4" key="1">
    <citation type="journal article" date="2015" name="Nature">
        <title>rRNA introns, odd ribosomes, and small enigmatic genomes across a large radiation of phyla.</title>
        <authorList>
            <person name="Brown C.T."/>
            <person name="Hug L.A."/>
            <person name="Thomas B.C."/>
            <person name="Sharon I."/>
            <person name="Castelle C.J."/>
            <person name="Singh A."/>
            <person name="Wilkins M.J."/>
            <person name="Williams K.H."/>
            <person name="Banfield J.F."/>
        </authorList>
    </citation>
    <scope>NUCLEOTIDE SEQUENCE [LARGE SCALE GENOMIC DNA]</scope>
</reference>
<proteinExistence type="inferred from homology"/>
<dbReference type="GO" id="GO:0003684">
    <property type="term" value="F:damaged DNA binding"/>
    <property type="evidence" value="ECO:0007669"/>
    <property type="project" value="InterPro"/>
</dbReference>
<sequence>MGLPIKPDFNSSPSTVMHIDLNSCFATIEQQANPFLRDKPIVVAAYDTPNGCIVAPSVQAKKLGIKVGMRVKDARLLCPDLIVLSPDPDKYRAVHLSLKKILSTYTPTVSPKSIDEFVLDFTGTPGLQRGLMIISQEIKSRIKKEVGDYLTVSIGLGPNRFLAKTASNLHKPNGLDEINKDNYLEIYKGLTLTDLNGIAHQNAIRLNTVGIYTVLDFFRADLRTLRMAFRSVLGYYWFVRLRGWEVDDVEWGVKSFGHSYSLPKFLTKPEDLAPLLSKLVEKVGFRLRGAGFQARGVHLGLLFRDNEYWHRGLSLDQPIFQSQDIYRVAYRLLYRSPYHLPVRNMAVSCFNLSPKTILQLGLFEDRLKKESLVKAIDDINHRWGNFVITPATMVNTNDVICDRISFGR</sequence>
<dbReference type="InterPro" id="IPR050116">
    <property type="entry name" value="DNA_polymerase-Y"/>
</dbReference>
<dbReference type="GO" id="GO:0003887">
    <property type="term" value="F:DNA-directed DNA polymerase activity"/>
    <property type="evidence" value="ECO:0007669"/>
    <property type="project" value="UniProtKB-KW"/>
</dbReference>
<gene>
    <name evidence="3" type="ORF">UW84_C0011G0005</name>
</gene>
<organism evidence="3 4">
    <name type="scientific">Candidatus Collierbacteria bacterium GW2011_GWA2_44_99</name>
    <dbReference type="NCBI Taxonomy" id="1618380"/>
    <lineage>
        <taxon>Bacteria</taxon>
        <taxon>Candidatus Collieribacteriota</taxon>
    </lineage>
</organism>
<dbReference type="GO" id="GO:0005829">
    <property type="term" value="C:cytosol"/>
    <property type="evidence" value="ECO:0007669"/>
    <property type="project" value="TreeGrafter"/>
</dbReference>
<evidence type="ECO:0000313" key="4">
    <source>
        <dbReference type="Proteomes" id="UP000034797"/>
    </source>
</evidence>
<evidence type="ECO:0000259" key="2">
    <source>
        <dbReference type="PROSITE" id="PS50173"/>
    </source>
</evidence>
<dbReference type="InterPro" id="IPR043502">
    <property type="entry name" value="DNA/RNA_pol_sf"/>
</dbReference>
<accession>A0A0G1KS83</accession>
<dbReference type="PANTHER" id="PTHR11076">
    <property type="entry name" value="DNA REPAIR POLYMERASE UMUC / TRANSFERASE FAMILY MEMBER"/>
    <property type="match status" value="1"/>
</dbReference>
<dbReference type="CDD" id="cd03586">
    <property type="entry name" value="PolY_Pol_IV_kappa"/>
    <property type="match status" value="1"/>
</dbReference>
<dbReference type="SUPFAM" id="SSF100879">
    <property type="entry name" value="Lesion bypass DNA polymerase (Y-family), little finger domain"/>
    <property type="match status" value="1"/>
</dbReference>
<dbReference type="Gene3D" id="3.30.1490.100">
    <property type="entry name" value="DNA polymerase, Y-family, little finger domain"/>
    <property type="match status" value="1"/>
</dbReference>
<dbReference type="AlphaFoldDB" id="A0A0G1KS83"/>
<dbReference type="PANTHER" id="PTHR11076:SF33">
    <property type="entry name" value="DNA POLYMERASE KAPPA"/>
    <property type="match status" value="1"/>
</dbReference>
<feature type="domain" description="UmuC" evidence="2">
    <location>
        <begin position="16"/>
        <end position="199"/>
    </location>
</feature>
<name>A0A0G1KS83_9BACT</name>
<keyword evidence="3" id="KW-0239">DNA-directed DNA polymerase</keyword>
<evidence type="ECO:0000256" key="1">
    <source>
        <dbReference type="ARBA" id="ARBA00010945"/>
    </source>
</evidence>
<dbReference type="Gene3D" id="3.40.1170.60">
    <property type="match status" value="1"/>
</dbReference>
<comment type="similarity">
    <text evidence="1">Belongs to the DNA polymerase type-Y family.</text>
</comment>
<keyword evidence="3" id="KW-0548">Nucleotidyltransferase</keyword>
<dbReference type="GO" id="GO:0006281">
    <property type="term" value="P:DNA repair"/>
    <property type="evidence" value="ECO:0007669"/>
    <property type="project" value="InterPro"/>
</dbReference>
<comment type="caution">
    <text evidence="3">The sequence shown here is derived from an EMBL/GenBank/DDBJ whole genome shotgun (WGS) entry which is preliminary data.</text>
</comment>
<dbReference type="InterPro" id="IPR001126">
    <property type="entry name" value="UmuC"/>
</dbReference>
<protein>
    <submittedName>
        <fullName evidence="3">DNA-directed DNA polymerase</fullName>
    </submittedName>
</protein>
<dbReference type="InterPro" id="IPR022880">
    <property type="entry name" value="DNApol_IV"/>
</dbReference>